<dbReference type="InterPro" id="IPR000600">
    <property type="entry name" value="ROK"/>
</dbReference>
<name>A0A0S1SLB1_9BACT</name>
<accession>A0A0S1SLB1</accession>
<gene>
    <name evidence="2" type="ORF">PeribacterD1_0523</name>
</gene>
<reference evidence="2 3" key="2">
    <citation type="journal article" date="2016" name="PeerJ">
        <title>Analysis of five complete genome sequences for members of the class Peribacteria in the recently recognized Peregrinibacteria bacterial phylum.</title>
        <authorList>
            <person name="Anantharaman K."/>
            <person name="Brown C.T."/>
            <person name="Burstein D."/>
            <person name="Castelle C.J."/>
            <person name="Probst A.J."/>
            <person name="Thomas B.C."/>
            <person name="Williams K.H."/>
            <person name="Banfield J.F."/>
        </authorList>
    </citation>
    <scope>NUCLEOTIDE SEQUENCE [LARGE SCALE GENOMIC DNA]</scope>
    <source>
        <strain evidence="2">RIFOXYD1_FULL_PER-ii_59_16</strain>
    </source>
</reference>
<keyword evidence="2" id="KW-0418">Kinase</keyword>
<dbReference type="InterPro" id="IPR043129">
    <property type="entry name" value="ATPase_NBD"/>
</dbReference>
<dbReference type="Gene3D" id="3.30.420.40">
    <property type="match status" value="2"/>
</dbReference>
<dbReference type="KEGG" id="prf:PeribacterA2_0523"/>
<dbReference type="PROSITE" id="PS01125">
    <property type="entry name" value="ROK"/>
    <property type="match status" value="1"/>
</dbReference>
<sequence length="285" mass="30081">MPSVLGVDLGGTKLAIARFETQSWAIQGAETVPTAGKSFPVIVEEMLAGITKFRTADTQAVGIGVPGLVDRSGRIHTTPNIPGGDGFPLLEMLKKEWKLPITIENDSSCFTLAEALQGAGRGHRVVVGITMGTGVGGGIVIDGKIFSGEHGFATEFGHMLLKPGAPPFDSANKRGEIEQFLSGTALRKRCPAAKRPEETLTGPTCAHLHETVVREIVWMSCSLIHCIDPGIIVFGGSAGRALRPHLPAIEKELKSWLLPKSPIPHLAIGALEHAGTLGAALLTQK</sequence>
<dbReference type="PANTHER" id="PTHR18964">
    <property type="entry name" value="ROK (REPRESSOR, ORF, KINASE) FAMILY"/>
    <property type="match status" value="1"/>
</dbReference>
<reference evidence="3" key="1">
    <citation type="submission" date="2015-10" db="EMBL/GenBank/DDBJ databases">
        <title>Analysis of five complete genome sequences for members of the class Peribacteria in the recently recognized Peregrinibacteria bacterial phylum.</title>
        <authorList>
            <person name="Anantharaman K."/>
            <person name="Brown C.T."/>
            <person name="Burstein D."/>
            <person name="Castelle C.J."/>
            <person name="Probst A.J."/>
            <person name="Thomas B.C."/>
            <person name="Williams K.H."/>
            <person name="Banfield J.F."/>
        </authorList>
    </citation>
    <scope>NUCLEOTIDE SEQUENCE [LARGE SCALE GENOMIC DNA]</scope>
</reference>
<organism evidence="2 3">
    <name type="scientific">Candidatus Peribacter riflensis</name>
    <dbReference type="NCBI Taxonomy" id="1735162"/>
    <lineage>
        <taxon>Bacteria</taxon>
        <taxon>Candidatus Peregrinibacteriota</taxon>
        <taxon>Candidatus Peribacteria</taxon>
        <taxon>Candidatus Peribacterales</taxon>
        <taxon>Candidatus Peribacteraceae</taxon>
        <taxon>Candidatus Peribacter</taxon>
    </lineage>
</organism>
<protein>
    <submittedName>
        <fullName evidence="2">Glucokinase</fullName>
    </submittedName>
</protein>
<accession>A0A0S1SQI2</accession>
<dbReference type="AlphaFoldDB" id="A0A0S1SLB1"/>
<evidence type="ECO:0000313" key="3">
    <source>
        <dbReference type="Proteomes" id="UP000069135"/>
    </source>
</evidence>
<dbReference type="Pfam" id="PF00480">
    <property type="entry name" value="ROK"/>
    <property type="match status" value="1"/>
</dbReference>
<proteinExistence type="inferred from homology"/>
<keyword evidence="2" id="KW-0808">Transferase</keyword>
<evidence type="ECO:0000313" key="2">
    <source>
        <dbReference type="EMBL" id="ALM13210.1"/>
    </source>
</evidence>
<evidence type="ECO:0000256" key="1">
    <source>
        <dbReference type="ARBA" id="ARBA00006479"/>
    </source>
</evidence>
<dbReference type="InterPro" id="IPR049874">
    <property type="entry name" value="ROK_cs"/>
</dbReference>
<comment type="similarity">
    <text evidence="1">Belongs to the ROK (NagC/XylR) family.</text>
</comment>
<accession>A0A0S1SUY5</accession>
<accession>A0A0S1SJS3</accession>
<dbReference type="PANTHER" id="PTHR18964:SF149">
    <property type="entry name" value="BIFUNCTIONAL UDP-N-ACETYLGLUCOSAMINE 2-EPIMERASE_N-ACETYLMANNOSAMINE KINASE"/>
    <property type="match status" value="1"/>
</dbReference>
<dbReference type="STRING" id="1735162.PeribacterB2_0522"/>
<dbReference type="SUPFAM" id="SSF53067">
    <property type="entry name" value="Actin-like ATPase domain"/>
    <property type="match status" value="1"/>
</dbReference>
<accession>A0A0S1SHZ5</accession>
<dbReference type="EMBL" id="CP013065">
    <property type="protein sequence ID" value="ALM13210.1"/>
    <property type="molecule type" value="Genomic_DNA"/>
</dbReference>
<dbReference type="PATRIC" id="fig|1735161.3.peg.512"/>
<dbReference type="Proteomes" id="UP000069135">
    <property type="component" value="Chromosome"/>
</dbReference>
<dbReference type="GO" id="GO:0016301">
    <property type="term" value="F:kinase activity"/>
    <property type="evidence" value="ECO:0007669"/>
    <property type="project" value="UniProtKB-KW"/>
</dbReference>